<dbReference type="Proteomes" id="UP000268192">
    <property type="component" value="Chromosome"/>
</dbReference>
<dbReference type="AlphaFoldDB" id="A0A3Q8XLY5"/>
<dbReference type="KEGG" id="abaw:D5400_04110"/>
<keyword evidence="2" id="KW-1185">Reference proteome</keyword>
<name>A0A3Q8XLY5_9HYPH</name>
<dbReference type="RefSeq" id="WP_164527786.1">
    <property type="nucleotide sequence ID" value="NZ_CP032509.1"/>
</dbReference>
<proteinExistence type="predicted"/>
<sequence length="219" mass="24041">MSLAATVFVAPSLALDGSRAELVEGSAGERVYGANHLAELKGSGELVYDYTLEGDILEEPFKDEVRLKFEESDAEGGFDFDIAVFPKTRTLSVSTTAETINPLLLVFFQRDADFMSRNTGGSPQFFRSRLRDMLAQPAQAEEGTAEVADEEIAVETVSLMPYDDADAAGRMPDFAKKLYQISLSPDLPGSVYELSSEVPAMDGSGVRLRETYRFRELVQ</sequence>
<protein>
    <submittedName>
        <fullName evidence="1">Uncharacterized protein</fullName>
    </submittedName>
</protein>
<dbReference type="EMBL" id="CP032509">
    <property type="protein sequence ID" value="AZN70566.1"/>
    <property type="molecule type" value="Genomic_DNA"/>
</dbReference>
<organism evidence="1 2">
    <name type="scientific">Georhizobium profundi</name>
    <dbReference type="NCBI Taxonomy" id="2341112"/>
    <lineage>
        <taxon>Bacteria</taxon>
        <taxon>Pseudomonadati</taxon>
        <taxon>Pseudomonadota</taxon>
        <taxon>Alphaproteobacteria</taxon>
        <taxon>Hyphomicrobiales</taxon>
        <taxon>Rhizobiaceae</taxon>
        <taxon>Georhizobium</taxon>
    </lineage>
</organism>
<accession>A0A3Q8XLY5</accession>
<gene>
    <name evidence="1" type="ORF">D5400_04110</name>
</gene>
<evidence type="ECO:0000313" key="1">
    <source>
        <dbReference type="EMBL" id="AZN70566.1"/>
    </source>
</evidence>
<evidence type="ECO:0000313" key="2">
    <source>
        <dbReference type="Proteomes" id="UP000268192"/>
    </source>
</evidence>
<reference evidence="1 2" key="1">
    <citation type="submission" date="2018-09" db="EMBL/GenBank/DDBJ databases">
        <title>Marinorhizobium profundi gen. nov., sp. nov., isolated from a deep-sea sediment sample from the New Britain Trench and proposal of Marinorhizobiaceae fam. nov. in the order Rhizobiales of the class Alphaproteobacteria.</title>
        <authorList>
            <person name="Cao J."/>
        </authorList>
    </citation>
    <scope>NUCLEOTIDE SEQUENCE [LARGE SCALE GENOMIC DNA]</scope>
    <source>
        <strain evidence="1 2">WS11</strain>
    </source>
</reference>